<sequence length="71" mass="8083">MKNNYLPLILAVGISVGLSYFLFVKKGLAQPEPQPEPQQGIKPGQVVDYPMPDGWIDPRSISEIDFNEYWF</sequence>
<dbReference type="AlphaFoldDB" id="A0A6M3J5J4"/>
<feature type="transmembrane region" description="Helical" evidence="1">
    <location>
        <begin position="6"/>
        <end position="24"/>
    </location>
</feature>
<keyword evidence="1" id="KW-1133">Transmembrane helix</keyword>
<keyword evidence="1" id="KW-0472">Membrane</keyword>
<gene>
    <name evidence="2" type="ORF">MM415B00433_0044</name>
</gene>
<keyword evidence="1" id="KW-0812">Transmembrane</keyword>
<proteinExistence type="predicted"/>
<dbReference type="EMBL" id="MT141532">
    <property type="protein sequence ID" value="QJA65136.1"/>
    <property type="molecule type" value="Genomic_DNA"/>
</dbReference>
<protein>
    <submittedName>
        <fullName evidence="2">Uncharacterized protein</fullName>
    </submittedName>
</protein>
<organism evidence="2">
    <name type="scientific">viral metagenome</name>
    <dbReference type="NCBI Taxonomy" id="1070528"/>
    <lineage>
        <taxon>unclassified sequences</taxon>
        <taxon>metagenomes</taxon>
        <taxon>organismal metagenomes</taxon>
    </lineage>
</organism>
<accession>A0A6M3J5J4</accession>
<name>A0A6M3J5J4_9ZZZZ</name>
<evidence type="ECO:0000313" key="2">
    <source>
        <dbReference type="EMBL" id="QJA65136.1"/>
    </source>
</evidence>
<reference evidence="2" key="1">
    <citation type="submission" date="2020-03" db="EMBL/GenBank/DDBJ databases">
        <title>The deep terrestrial virosphere.</title>
        <authorList>
            <person name="Holmfeldt K."/>
            <person name="Nilsson E."/>
            <person name="Simone D."/>
            <person name="Lopez-Fernandez M."/>
            <person name="Wu X."/>
            <person name="de Brujin I."/>
            <person name="Lundin D."/>
            <person name="Andersson A."/>
            <person name="Bertilsson S."/>
            <person name="Dopson M."/>
        </authorList>
    </citation>
    <scope>NUCLEOTIDE SEQUENCE</scope>
    <source>
        <strain evidence="2">MM415B00433</strain>
    </source>
</reference>
<evidence type="ECO:0000256" key="1">
    <source>
        <dbReference type="SAM" id="Phobius"/>
    </source>
</evidence>